<dbReference type="PANTHER" id="PTHR16305">
    <property type="entry name" value="TESTICULAR SOLUBLE ADENYLYL CYCLASE"/>
    <property type="match status" value="1"/>
</dbReference>
<dbReference type="InterPro" id="IPR016032">
    <property type="entry name" value="Sig_transdc_resp-reg_C-effctor"/>
</dbReference>
<dbReference type="Pfam" id="PF13191">
    <property type="entry name" value="AAA_16"/>
    <property type="match status" value="1"/>
</dbReference>
<dbReference type="EMBL" id="BAAAQW010000011">
    <property type="protein sequence ID" value="GAA2202675.1"/>
    <property type="molecule type" value="Genomic_DNA"/>
</dbReference>
<sequence>MLNPHDGMVARAQELSELDALLGAAASSGPQCVIVEGPSGIGKTALCDAFAALHPGLPVRRAEGTPWERELRGGVLAQLGVASPPPGSGRLDEEGYGAEAWGPDSDQPAWLPAGRAAGEWLAGLTGDGGPTEGGPALVVLDGLEDADELSLEALAFALRRLRGPVLVLAACGPAGTRPASPVAQFAGAVRARRLRLGPLTHEALRELALARAGVDLGPDAVQALWRATGGNPGLALEALADGVEALGAETLAAEGPRAVVRSVAERADAALAGLPAPSRALVEAVSVLGGTPSAAAAAQLARLPEGDAEALLAAADAAWAAGLLECRTVAGSLQVTIRDPLVRDAVHAGLGPLRRSTLHARAAELSESTRDRVRHLVAAAAMPDGDLAAAVDALAEGEAAEGDWGAAADALVAAARLHVDPALREDRLVRAAEAMIGAGDLTRAAPLARQIESLPQGAERDAALAYHAIHTGQARRAGALLARAWETRPPTAPADLSARIAQYRVLDALGNWDGEAMLAWTETAVRIAGPDSTAGIEARAMLGLALGLMGRHEEARRAYDELSSSAHLAGRDQRLRLGRGWVALAVDDMDTARLELRAAIPPARRPGSLRIALWAHAWLARAEFAVGRWDDALATARAGLALNDPVGISLVEPVLRLTAAQVCALRGQGAEAAEHSQHAQSGPEAYPVMRLSGAMAAAAVAESAGDYAAVLRAFDPIVHMDRTPWVDEPGFWPWQDVYANALVMAGDLARADAFLAPLEEAARAAGHRSTTARLGSVRGRLLGAQGRLDEAVAVFEESLAAIEGLPLPWGAARVRFAYGQTLRRAGRRRDASGVLAAARDAFAVLGASVYVARCERELQAAGTGVFRSRAGSRAESEDTGAHAPVPAPTAFTAQEEAVARLVAGGRSNREAARELFVSVKTVQYHLTRIYAKLGIGSRSELAAVYRGGAGEEEAL</sequence>
<accession>A0ABN3C0E9</accession>
<dbReference type="CDD" id="cd06170">
    <property type="entry name" value="LuxR_C_like"/>
    <property type="match status" value="1"/>
</dbReference>
<dbReference type="Proteomes" id="UP001500432">
    <property type="component" value="Unassembled WGS sequence"/>
</dbReference>
<dbReference type="Gene3D" id="1.25.40.10">
    <property type="entry name" value="Tetratricopeptide repeat domain"/>
    <property type="match status" value="2"/>
</dbReference>
<dbReference type="Pfam" id="PF00196">
    <property type="entry name" value="GerE"/>
    <property type="match status" value="1"/>
</dbReference>
<organism evidence="4 5">
    <name type="scientific">Sinomonas flava</name>
    <dbReference type="NCBI Taxonomy" id="496857"/>
    <lineage>
        <taxon>Bacteria</taxon>
        <taxon>Bacillati</taxon>
        <taxon>Actinomycetota</taxon>
        <taxon>Actinomycetes</taxon>
        <taxon>Micrococcales</taxon>
        <taxon>Micrococcaceae</taxon>
        <taxon>Sinomonas</taxon>
    </lineage>
</organism>
<protein>
    <submittedName>
        <fullName evidence="4">LuxR family transcriptional regulator</fullName>
    </submittedName>
</protein>
<dbReference type="PRINTS" id="PR00038">
    <property type="entry name" value="HTHLUXR"/>
</dbReference>
<dbReference type="Gene3D" id="1.10.10.10">
    <property type="entry name" value="Winged helix-like DNA-binding domain superfamily/Winged helix DNA-binding domain"/>
    <property type="match status" value="1"/>
</dbReference>
<keyword evidence="2" id="KW-0067">ATP-binding</keyword>
<dbReference type="PROSITE" id="PS50043">
    <property type="entry name" value="HTH_LUXR_2"/>
    <property type="match status" value="1"/>
</dbReference>
<dbReference type="InterPro" id="IPR000792">
    <property type="entry name" value="Tscrpt_reg_LuxR_C"/>
</dbReference>
<evidence type="ECO:0000256" key="1">
    <source>
        <dbReference type="ARBA" id="ARBA00022741"/>
    </source>
</evidence>
<dbReference type="SUPFAM" id="SSF52540">
    <property type="entry name" value="P-loop containing nucleoside triphosphate hydrolases"/>
    <property type="match status" value="1"/>
</dbReference>
<evidence type="ECO:0000313" key="4">
    <source>
        <dbReference type="EMBL" id="GAA2202675.1"/>
    </source>
</evidence>
<dbReference type="InterPro" id="IPR011990">
    <property type="entry name" value="TPR-like_helical_dom_sf"/>
</dbReference>
<keyword evidence="1" id="KW-0547">Nucleotide-binding</keyword>
<dbReference type="InterPro" id="IPR036388">
    <property type="entry name" value="WH-like_DNA-bd_sf"/>
</dbReference>
<dbReference type="RefSeq" id="WP_344300801.1">
    <property type="nucleotide sequence ID" value="NZ_BAAAQW010000011.1"/>
</dbReference>
<dbReference type="SUPFAM" id="SSF46894">
    <property type="entry name" value="C-terminal effector domain of the bipartite response regulators"/>
    <property type="match status" value="1"/>
</dbReference>
<name>A0ABN3C0E9_9MICC</name>
<evidence type="ECO:0000313" key="5">
    <source>
        <dbReference type="Proteomes" id="UP001500432"/>
    </source>
</evidence>
<dbReference type="InterPro" id="IPR041664">
    <property type="entry name" value="AAA_16"/>
</dbReference>
<dbReference type="InterPro" id="IPR027417">
    <property type="entry name" value="P-loop_NTPase"/>
</dbReference>
<dbReference type="PANTHER" id="PTHR16305:SF35">
    <property type="entry name" value="TRANSCRIPTIONAL ACTIVATOR DOMAIN"/>
    <property type="match status" value="1"/>
</dbReference>
<dbReference type="SUPFAM" id="SSF48452">
    <property type="entry name" value="TPR-like"/>
    <property type="match status" value="1"/>
</dbReference>
<dbReference type="SMART" id="SM00421">
    <property type="entry name" value="HTH_LUXR"/>
    <property type="match status" value="1"/>
</dbReference>
<gene>
    <name evidence="4" type="ORF">GCM10009849_32040</name>
</gene>
<comment type="caution">
    <text evidence="4">The sequence shown here is derived from an EMBL/GenBank/DDBJ whole genome shotgun (WGS) entry which is preliminary data.</text>
</comment>
<keyword evidence="5" id="KW-1185">Reference proteome</keyword>
<feature type="domain" description="HTH luxR-type" evidence="3">
    <location>
        <begin position="884"/>
        <end position="949"/>
    </location>
</feature>
<proteinExistence type="predicted"/>
<reference evidence="4 5" key="1">
    <citation type="journal article" date="2019" name="Int. J. Syst. Evol. Microbiol.">
        <title>The Global Catalogue of Microorganisms (GCM) 10K type strain sequencing project: providing services to taxonomists for standard genome sequencing and annotation.</title>
        <authorList>
            <consortium name="The Broad Institute Genomics Platform"/>
            <consortium name="The Broad Institute Genome Sequencing Center for Infectious Disease"/>
            <person name="Wu L."/>
            <person name="Ma J."/>
        </authorList>
    </citation>
    <scope>NUCLEOTIDE SEQUENCE [LARGE SCALE GENOMIC DNA]</scope>
    <source>
        <strain evidence="4 5">JCM 16034</strain>
    </source>
</reference>
<evidence type="ECO:0000259" key="3">
    <source>
        <dbReference type="PROSITE" id="PS50043"/>
    </source>
</evidence>
<evidence type="ECO:0000256" key="2">
    <source>
        <dbReference type="ARBA" id="ARBA00022840"/>
    </source>
</evidence>